<dbReference type="GO" id="GO:0016757">
    <property type="term" value="F:glycosyltransferase activity"/>
    <property type="evidence" value="ECO:0007669"/>
    <property type="project" value="TreeGrafter"/>
</dbReference>
<proteinExistence type="predicted"/>
<dbReference type="AlphaFoldDB" id="A0A1L6TCU0"/>
<dbReference type="RefSeq" id="WP_027242790.1">
    <property type="nucleotide sequence ID" value="NZ_CP012508.1"/>
</dbReference>
<dbReference type="OrthoDB" id="146908at2"/>
<evidence type="ECO:0000313" key="1">
    <source>
        <dbReference type="EMBL" id="ALB23202.1"/>
    </source>
</evidence>
<gene>
    <name evidence="1" type="ORF">KU39_2022</name>
</gene>
<name>A0A1L6TCU0_PISSA</name>
<accession>A0A1L6TCU0</accession>
<dbReference type="GO" id="GO:0006493">
    <property type="term" value="P:protein O-linked glycosylation"/>
    <property type="evidence" value="ECO:0007669"/>
    <property type="project" value="TreeGrafter"/>
</dbReference>
<dbReference type="InterPro" id="IPR011990">
    <property type="entry name" value="TPR-like_helical_dom_sf"/>
</dbReference>
<dbReference type="EMBL" id="CP012508">
    <property type="protein sequence ID" value="ALB23202.1"/>
    <property type="molecule type" value="Genomic_DNA"/>
</dbReference>
<dbReference type="SUPFAM" id="SSF48452">
    <property type="entry name" value="TPR-like"/>
    <property type="match status" value="1"/>
</dbReference>
<protein>
    <submittedName>
        <fullName evidence="1">Glycosyl transferase 41 family protein</fullName>
    </submittedName>
</protein>
<dbReference type="PANTHER" id="PTHR44998:SF1">
    <property type="entry name" value="UDP-N-ACETYLGLUCOSAMINE--PEPTIDE N-ACETYLGLUCOSAMINYLTRANSFERASE 110 KDA SUBUNIT"/>
    <property type="match status" value="1"/>
</dbReference>
<keyword evidence="1" id="KW-0808">Transferase</keyword>
<reference evidence="1 2" key="1">
    <citation type="journal article" date="2014" name="Genome Announc.">
        <title>Comparative Genome Analysis of Two Isolates of the Fish Pathogen Piscirickettsia salmonis from Different Hosts Reveals Major Differences in Virulence-Associated Secretion Systems.</title>
        <authorList>
            <person name="Bohle H."/>
            <person name="Henriquez P."/>
            <person name="Grothusen H."/>
            <person name="Navas E."/>
            <person name="Sandoval A."/>
            <person name="Bustamante F."/>
            <person name="Bustos P."/>
            <person name="Mancilla M."/>
        </authorList>
    </citation>
    <scope>NUCLEOTIDE SEQUENCE [LARGE SCALE GENOMIC DNA]</scope>
    <source>
        <strain evidence="2">B1-32597</strain>
    </source>
</reference>
<dbReference type="PANTHER" id="PTHR44998">
    <property type="match status" value="1"/>
</dbReference>
<organism evidence="1 2">
    <name type="scientific">Piscirickettsia salmonis</name>
    <dbReference type="NCBI Taxonomy" id="1238"/>
    <lineage>
        <taxon>Bacteria</taxon>
        <taxon>Pseudomonadati</taxon>
        <taxon>Pseudomonadota</taxon>
        <taxon>Gammaproteobacteria</taxon>
        <taxon>Thiotrichales</taxon>
        <taxon>Piscirickettsiaceae</taxon>
        <taxon>Piscirickettsia</taxon>
    </lineage>
</organism>
<dbReference type="Gene3D" id="3.40.50.2000">
    <property type="entry name" value="Glycogen Phosphorylase B"/>
    <property type="match status" value="1"/>
</dbReference>
<dbReference type="Proteomes" id="UP000029558">
    <property type="component" value="Chromosome"/>
</dbReference>
<dbReference type="Gene3D" id="3.40.50.11380">
    <property type="match status" value="1"/>
</dbReference>
<dbReference type="Gene3D" id="1.25.40.10">
    <property type="entry name" value="Tetratricopeptide repeat domain"/>
    <property type="match status" value="1"/>
</dbReference>
<evidence type="ECO:0000313" key="2">
    <source>
        <dbReference type="Proteomes" id="UP000029558"/>
    </source>
</evidence>
<sequence length="724" mass="83937">MSAIDNSQQLSKYHQKVAELVSQHQQGLNLEKITNIINKIYTLSTHHHGQQTQLSHYNLLISFLQQALAKKNSKTLHQALLHCYITFDQISSGITFYQSLKAGFDKHLMLAKLFKKQNQETQHYIYHLEKAFFFNIHDDALLTLIAETYSKNKQHLELLSFYNKLLERTPHSAKLYSLRSGVLMNLNTYNPARESATQAIRLGAANDLATASHTLTNALLSGVNINEITRLLKETKKQNYSNHVITHSSIINSPSTFFCQEQHIKSVLLKLDKNQPYKNIIINNIYPQILDHNTNIEKKMSETLNTIHQNKYKINLEKAIQEQRIACLPRPSFFMEYYNLDEVKLKNFREAFSTLYQQERERPPHMHSKNIIIFCDRALPLFLKHFKNLLNTWSYDKDLYIAINPAFKGLFKTNINNNHCQPLYINEKHIIADIKKLKPDLIFYFEIGTSPLNYILPYLRLSHTQATGLGIPLSTGQPSIDYMLQQSTLLQEAKVSHLYSEKIIFSKNIILQKPDLKLTLEPIGLPCGNIYMFHHYHFKIHPDMDEIIKSIILLDPDSRIIIGYMPTYATVQSMQQRLLHSLGHQLYKQHIYIMKDQSMEQLLAITKKADVVLDTFYFGMGTTALECIYSNLPIITYPSLSKTHISRVVQEIYIKLGSQLIKDYCIANSNNDYINKAIQIATNKDLNIKIKNEIKLNLHKINQDKIKNKDRSIEDIIYSISEKN</sequence>